<feature type="domain" description="Methyltransferase type 11" evidence="1">
    <location>
        <begin position="60"/>
        <end position="155"/>
    </location>
</feature>
<dbReference type="InterPro" id="IPR013216">
    <property type="entry name" value="Methyltransf_11"/>
</dbReference>
<dbReference type="GO" id="GO:0008757">
    <property type="term" value="F:S-adenosylmethionine-dependent methyltransferase activity"/>
    <property type="evidence" value="ECO:0007669"/>
    <property type="project" value="InterPro"/>
</dbReference>
<reference evidence="2 3" key="1">
    <citation type="submission" date="2015-03" db="EMBL/GenBank/DDBJ databases">
        <title>Genome assembly of Sandaracinus amylolyticus DSM 53668.</title>
        <authorList>
            <person name="Sharma G."/>
            <person name="Subramanian S."/>
        </authorList>
    </citation>
    <scope>NUCLEOTIDE SEQUENCE [LARGE SCALE GENOMIC DNA]</scope>
    <source>
        <strain evidence="2 3">DSM 53668</strain>
    </source>
</reference>
<organism evidence="2 3">
    <name type="scientific">Sandaracinus amylolyticus</name>
    <dbReference type="NCBI Taxonomy" id="927083"/>
    <lineage>
        <taxon>Bacteria</taxon>
        <taxon>Pseudomonadati</taxon>
        <taxon>Myxococcota</taxon>
        <taxon>Polyangia</taxon>
        <taxon>Polyangiales</taxon>
        <taxon>Sandaracinaceae</taxon>
        <taxon>Sandaracinus</taxon>
    </lineage>
</organism>
<name>A0A0F6W012_9BACT</name>
<proteinExistence type="predicted"/>
<keyword evidence="2" id="KW-0808">Transferase</keyword>
<keyword evidence="2" id="KW-0489">Methyltransferase</keyword>
<evidence type="ECO:0000313" key="3">
    <source>
        <dbReference type="Proteomes" id="UP000034883"/>
    </source>
</evidence>
<dbReference type="Proteomes" id="UP000034883">
    <property type="component" value="Chromosome"/>
</dbReference>
<dbReference type="InterPro" id="IPR052356">
    <property type="entry name" value="Thiol_S-MT"/>
</dbReference>
<dbReference type="PANTHER" id="PTHR45036">
    <property type="entry name" value="METHYLTRANSFERASE LIKE 7B"/>
    <property type="match status" value="1"/>
</dbReference>
<dbReference type="Pfam" id="PF08241">
    <property type="entry name" value="Methyltransf_11"/>
    <property type="match status" value="1"/>
</dbReference>
<evidence type="ECO:0000259" key="1">
    <source>
        <dbReference type="Pfam" id="PF08241"/>
    </source>
</evidence>
<dbReference type="Gene3D" id="3.40.50.150">
    <property type="entry name" value="Vaccinia Virus protein VP39"/>
    <property type="match status" value="1"/>
</dbReference>
<dbReference type="EMBL" id="CP011125">
    <property type="protein sequence ID" value="AKF03986.1"/>
    <property type="molecule type" value="Genomic_DNA"/>
</dbReference>
<dbReference type="GO" id="GO:0032259">
    <property type="term" value="P:methylation"/>
    <property type="evidence" value="ECO:0007669"/>
    <property type="project" value="UniProtKB-KW"/>
</dbReference>
<dbReference type="KEGG" id="samy:DB32_001135"/>
<sequence>MRATVHRVAPRARSCDSDRSMTPLKQVWDREVVGRLLDHGMSGVDPLRAELLRDVRGRVVEIGFGTGANLPFYPDAVSELVAVEPSVGLAERARPRLEAWGRPHRVVSASASRPLPLDARSFDAAVVTFVLCSVNDVKAVLGEVARLLAPGAPLFLAEHVAAPRGALRQVQKTIRPAWSALLGGCDPARDTRARLDENGWDTSTLRDVALELPYPVRPGLVGTTRLAARSSA</sequence>
<dbReference type="InterPro" id="IPR029063">
    <property type="entry name" value="SAM-dependent_MTases_sf"/>
</dbReference>
<keyword evidence="3" id="KW-1185">Reference proteome</keyword>
<dbReference type="STRING" id="927083.DB32_001135"/>
<dbReference type="SUPFAM" id="SSF53335">
    <property type="entry name" value="S-adenosyl-L-methionine-dependent methyltransferases"/>
    <property type="match status" value="1"/>
</dbReference>
<evidence type="ECO:0000313" key="2">
    <source>
        <dbReference type="EMBL" id="AKF03986.1"/>
    </source>
</evidence>
<protein>
    <submittedName>
        <fullName evidence="2">SAM-dependent methyltransferase</fullName>
    </submittedName>
</protein>
<gene>
    <name evidence="2" type="ORF">DB32_001135</name>
</gene>
<dbReference type="PANTHER" id="PTHR45036:SF1">
    <property type="entry name" value="METHYLTRANSFERASE LIKE 7A"/>
    <property type="match status" value="1"/>
</dbReference>
<accession>A0A0F6W012</accession>
<dbReference type="AlphaFoldDB" id="A0A0F6W012"/>
<dbReference type="CDD" id="cd02440">
    <property type="entry name" value="AdoMet_MTases"/>
    <property type="match status" value="1"/>
</dbReference>